<dbReference type="SUPFAM" id="SSF46565">
    <property type="entry name" value="Chaperone J-domain"/>
    <property type="match status" value="1"/>
</dbReference>
<name>A0ABP7BJ19_9ACTN</name>
<reference evidence="15" key="1">
    <citation type="journal article" date="2019" name="Int. J. Syst. Evol. Microbiol.">
        <title>The Global Catalogue of Microorganisms (GCM) 10K type strain sequencing project: providing services to taxonomists for standard genome sequencing and annotation.</title>
        <authorList>
            <consortium name="The Broad Institute Genomics Platform"/>
            <consortium name="The Broad Institute Genome Sequencing Center for Infectious Disease"/>
            <person name="Wu L."/>
            <person name="Ma J."/>
        </authorList>
    </citation>
    <scope>NUCLEOTIDE SEQUENCE [LARGE SCALE GENOMIC DNA]</scope>
    <source>
        <strain evidence="15">JCM 16904</strain>
    </source>
</reference>
<feature type="domain" description="J" evidence="12">
    <location>
        <begin position="11"/>
        <end position="76"/>
    </location>
</feature>
<feature type="zinc finger region" description="CR-type" evidence="10">
    <location>
        <begin position="160"/>
        <end position="238"/>
    </location>
</feature>
<dbReference type="Pfam" id="PF01556">
    <property type="entry name" value="DnaJ_C"/>
    <property type="match status" value="1"/>
</dbReference>
<dbReference type="Gene3D" id="2.60.260.20">
    <property type="entry name" value="Urease metallochaperone UreE, N-terminal domain"/>
    <property type="match status" value="2"/>
</dbReference>
<keyword evidence="4 9" id="KW-0677">Repeat</keyword>
<keyword evidence="8 9" id="KW-0143">Chaperone</keyword>
<evidence type="ECO:0000256" key="11">
    <source>
        <dbReference type="SAM" id="MobiDB-lite"/>
    </source>
</evidence>
<feature type="binding site" evidence="9">
    <location>
        <position position="212"/>
    </location>
    <ligand>
        <name>Zn(2+)</name>
        <dbReference type="ChEBI" id="CHEBI:29105"/>
        <label>2</label>
    </ligand>
</feature>
<keyword evidence="15" id="KW-1185">Reference proteome</keyword>
<dbReference type="PANTHER" id="PTHR43096:SF54">
    <property type="entry name" value="CHAPERONE PROTEIN DNAJ 1"/>
    <property type="match status" value="1"/>
</dbReference>
<dbReference type="Pfam" id="PF00226">
    <property type="entry name" value="DnaJ"/>
    <property type="match status" value="1"/>
</dbReference>
<dbReference type="PROSITE" id="PS50076">
    <property type="entry name" value="DNAJ_2"/>
    <property type="match status" value="1"/>
</dbReference>
<evidence type="ECO:0000256" key="4">
    <source>
        <dbReference type="ARBA" id="ARBA00022737"/>
    </source>
</evidence>
<evidence type="ECO:0000256" key="9">
    <source>
        <dbReference type="HAMAP-Rule" id="MF_01152"/>
    </source>
</evidence>
<dbReference type="SUPFAM" id="SSF49493">
    <property type="entry name" value="HSP40/DnaJ peptide-binding domain"/>
    <property type="match status" value="2"/>
</dbReference>
<feature type="domain" description="CR-type" evidence="13">
    <location>
        <begin position="160"/>
        <end position="238"/>
    </location>
</feature>
<evidence type="ECO:0000256" key="1">
    <source>
        <dbReference type="ARBA" id="ARBA00022490"/>
    </source>
</evidence>
<evidence type="ECO:0000256" key="7">
    <source>
        <dbReference type="ARBA" id="ARBA00023016"/>
    </source>
</evidence>
<keyword evidence="3 9" id="KW-0479">Metal-binding</keyword>
<dbReference type="PANTHER" id="PTHR43096">
    <property type="entry name" value="DNAJ HOMOLOG 1, MITOCHONDRIAL-RELATED"/>
    <property type="match status" value="1"/>
</dbReference>
<comment type="function">
    <text evidence="9">Participates actively in the response to hyperosmotic and heat shock by preventing the aggregation of stress-denatured proteins and by disaggregating proteins, also in an autonomous, DnaK-independent fashion. Unfolded proteins bind initially to DnaJ; upon interaction with the DnaJ-bound protein, DnaK hydrolyzes its bound ATP, resulting in the formation of a stable complex. GrpE releases ADP from DnaK; ATP binding to DnaK triggers the release of the substrate protein, thus completing the reaction cycle. Several rounds of ATP-dependent interactions between DnaJ, DnaK and GrpE are required for fully efficient folding. Also involved, together with DnaK and GrpE, in the DNA replication of plasmids through activation of initiation proteins.</text>
</comment>
<evidence type="ECO:0000256" key="8">
    <source>
        <dbReference type="ARBA" id="ARBA00023186"/>
    </source>
</evidence>
<dbReference type="InterPro" id="IPR018253">
    <property type="entry name" value="DnaJ_domain_CS"/>
</dbReference>
<evidence type="ECO:0000256" key="3">
    <source>
        <dbReference type="ARBA" id="ARBA00022723"/>
    </source>
</evidence>
<dbReference type="Proteomes" id="UP001500902">
    <property type="component" value="Unassembled WGS sequence"/>
</dbReference>
<dbReference type="Gene3D" id="2.10.230.10">
    <property type="entry name" value="Heat shock protein DnaJ, cysteine-rich domain"/>
    <property type="match status" value="1"/>
</dbReference>
<sequence>MMSTKDYLEKDYYAVLGVPKTATAEEIKKAYRKLARQYHPDTNQGDATKETKFKEVSEAYDVLSDGKRRKEYDEARTLFGSGVGGQRAGGGGFPFDFGDLFGGTSQQSSGHSAGERLGDLFGGLFNRGGTTGRTTSTTRPRRGQDIESEVTLTFTEAVEGTTVSLRLTSSAACTACSGTGAKAGTTPRVCPTCEGTGAASRNLGNFAFSEPCRDCKGRGLLVDDPCPVCEGNGRAKSTRTIQARIPAGVADGQRVKLKAKGAPGENGGPAGDLYIQTHVKPHAVFGRAGDNLTITVPVTFTEAALGAEIKVPTLKGMPVTLRIPTGTPNGRTFRVRGRGVTRKDGAKGDLLATVEVLVPKTLDDKSRELLTEFNTATAGDDPRAELIQRARSE</sequence>
<feature type="region of interest" description="Disordered" evidence="11">
    <location>
        <begin position="124"/>
        <end position="143"/>
    </location>
</feature>
<dbReference type="InterPro" id="IPR001623">
    <property type="entry name" value="DnaJ_domain"/>
</dbReference>
<dbReference type="SUPFAM" id="SSF57938">
    <property type="entry name" value="DnaJ/Hsp40 cysteine-rich domain"/>
    <property type="match status" value="1"/>
</dbReference>
<dbReference type="InterPro" id="IPR012724">
    <property type="entry name" value="DnaJ"/>
</dbReference>
<feature type="repeat" description="CXXCXGXG motif" evidence="9">
    <location>
        <begin position="212"/>
        <end position="219"/>
    </location>
</feature>
<dbReference type="NCBIfam" id="NF010888">
    <property type="entry name" value="PRK14295.1"/>
    <property type="match status" value="1"/>
</dbReference>
<feature type="binding site" evidence="9">
    <location>
        <position position="190"/>
    </location>
    <ligand>
        <name>Zn(2+)</name>
        <dbReference type="ChEBI" id="CHEBI:29105"/>
        <label>2</label>
    </ligand>
</feature>
<dbReference type="InterPro" id="IPR001305">
    <property type="entry name" value="HSP_DnaJ_Cys-rich_dom"/>
</dbReference>
<comment type="domain">
    <text evidence="9">The J domain is necessary and sufficient to stimulate DnaK ATPase activity. Zinc center 1 plays an important role in the autonomous, DnaK-independent chaperone activity of DnaJ. Zinc center 2 is essential for interaction with DnaK and for DnaJ activity.</text>
</comment>
<dbReference type="Gene3D" id="1.10.287.110">
    <property type="entry name" value="DnaJ domain"/>
    <property type="match status" value="1"/>
</dbReference>
<feature type="repeat" description="CXXCXGXG motif" evidence="9">
    <location>
        <begin position="226"/>
        <end position="233"/>
    </location>
</feature>
<dbReference type="HAMAP" id="MF_01152">
    <property type="entry name" value="DnaJ"/>
    <property type="match status" value="1"/>
</dbReference>
<comment type="subcellular location">
    <subcellularLocation>
        <location evidence="9">Cytoplasm</location>
    </subcellularLocation>
</comment>
<keyword evidence="7 9" id="KW-0346">Stress response</keyword>
<dbReference type="NCBIfam" id="TIGR02349">
    <property type="entry name" value="DnaJ_bact"/>
    <property type="match status" value="1"/>
</dbReference>
<organism evidence="14 15">
    <name type="scientific">Nonomuraea antimicrobica</name>
    <dbReference type="NCBI Taxonomy" id="561173"/>
    <lineage>
        <taxon>Bacteria</taxon>
        <taxon>Bacillati</taxon>
        <taxon>Actinomycetota</taxon>
        <taxon>Actinomycetes</taxon>
        <taxon>Streptosporangiales</taxon>
        <taxon>Streptosporangiaceae</taxon>
        <taxon>Nonomuraea</taxon>
    </lineage>
</organism>
<dbReference type="InterPro" id="IPR036869">
    <property type="entry name" value="J_dom_sf"/>
</dbReference>
<evidence type="ECO:0000256" key="10">
    <source>
        <dbReference type="PROSITE-ProRule" id="PRU00546"/>
    </source>
</evidence>
<dbReference type="InterPro" id="IPR002939">
    <property type="entry name" value="DnaJ_C"/>
</dbReference>
<keyword evidence="1 9" id="KW-0963">Cytoplasm</keyword>
<dbReference type="InterPro" id="IPR036410">
    <property type="entry name" value="HSP_DnaJ_Cys-rich_dom_sf"/>
</dbReference>
<dbReference type="NCBIfam" id="NF008035">
    <property type="entry name" value="PRK10767.1"/>
    <property type="match status" value="1"/>
</dbReference>
<dbReference type="PROSITE" id="PS00636">
    <property type="entry name" value="DNAJ_1"/>
    <property type="match status" value="1"/>
</dbReference>
<evidence type="ECO:0000259" key="12">
    <source>
        <dbReference type="PROSITE" id="PS50076"/>
    </source>
</evidence>
<keyword evidence="2 9" id="KW-0235">DNA replication</keyword>
<evidence type="ECO:0000313" key="14">
    <source>
        <dbReference type="EMBL" id="GAA3662294.1"/>
    </source>
</evidence>
<feature type="repeat" description="CXXCXGXG motif" evidence="9">
    <location>
        <begin position="190"/>
        <end position="197"/>
    </location>
</feature>
<feature type="binding site" evidence="9">
    <location>
        <position position="176"/>
    </location>
    <ligand>
        <name>Zn(2+)</name>
        <dbReference type="ChEBI" id="CHEBI:29105"/>
        <label>1</label>
    </ligand>
</feature>
<feature type="binding site" evidence="9">
    <location>
        <position position="215"/>
    </location>
    <ligand>
        <name>Zn(2+)</name>
        <dbReference type="ChEBI" id="CHEBI:29105"/>
        <label>2</label>
    </ligand>
</feature>
<comment type="cofactor">
    <cofactor evidence="9">
        <name>Zn(2+)</name>
        <dbReference type="ChEBI" id="CHEBI:29105"/>
    </cofactor>
    <text evidence="9">Binds 2 Zn(2+) ions per monomer.</text>
</comment>
<keyword evidence="6 9" id="KW-0862">Zinc</keyword>
<keyword evidence="5 9" id="KW-0863">Zinc-finger</keyword>
<dbReference type="CDD" id="cd10747">
    <property type="entry name" value="DnaJ_C"/>
    <property type="match status" value="1"/>
</dbReference>
<comment type="subunit">
    <text evidence="9">Homodimer.</text>
</comment>
<evidence type="ECO:0000256" key="6">
    <source>
        <dbReference type="ARBA" id="ARBA00022833"/>
    </source>
</evidence>
<gene>
    <name evidence="14" type="primary">dnaJ_1</name>
    <name evidence="9" type="synonym">dnaJ</name>
    <name evidence="14" type="ORF">GCM10022224_027640</name>
</gene>
<dbReference type="InterPro" id="IPR008971">
    <property type="entry name" value="HSP40/DnaJ_pept-bd"/>
</dbReference>
<accession>A0ABP7BJ19</accession>
<dbReference type="CDD" id="cd06257">
    <property type="entry name" value="DnaJ"/>
    <property type="match status" value="1"/>
</dbReference>
<evidence type="ECO:0000256" key="5">
    <source>
        <dbReference type="ARBA" id="ARBA00022771"/>
    </source>
</evidence>
<comment type="caution">
    <text evidence="14">The sequence shown here is derived from an EMBL/GenBank/DDBJ whole genome shotgun (WGS) entry which is preliminary data.</text>
</comment>
<feature type="repeat" description="CXXCXGXG motif" evidence="9">
    <location>
        <begin position="173"/>
        <end position="180"/>
    </location>
</feature>
<dbReference type="PROSITE" id="PS51188">
    <property type="entry name" value="ZF_CR"/>
    <property type="match status" value="1"/>
</dbReference>
<proteinExistence type="inferred from homology"/>
<dbReference type="PRINTS" id="PR00625">
    <property type="entry name" value="JDOMAIN"/>
</dbReference>
<evidence type="ECO:0000313" key="15">
    <source>
        <dbReference type="Proteomes" id="UP001500902"/>
    </source>
</evidence>
<feature type="binding site" evidence="9">
    <location>
        <position position="226"/>
    </location>
    <ligand>
        <name>Zn(2+)</name>
        <dbReference type="ChEBI" id="CHEBI:29105"/>
        <label>1</label>
    </ligand>
</feature>
<dbReference type="CDD" id="cd10719">
    <property type="entry name" value="DnaJ_zf"/>
    <property type="match status" value="1"/>
</dbReference>
<protein>
    <recommendedName>
        <fullName evidence="9">Chaperone protein DnaJ</fullName>
    </recommendedName>
</protein>
<comment type="similarity">
    <text evidence="9">Belongs to the DnaJ family.</text>
</comment>
<evidence type="ECO:0000256" key="2">
    <source>
        <dbReference type="ARBA" id="ARBA00022705"/>
    </source>
</evidence>
<dbReference type="SMART" id="SM00271">
    <property type="entry name" value="DnaJ"/>
    <property type="match status" value="1"/>
</dbReference>
<feature type="binding site" evidence="9">
    <location>
        <position position="193"/>
    </location>
    <ligand>
        <name>Zn(2+)</name>
        <dbReference type="ChEBI" id="CHEBI:29105"/>
        <label>2</label>
    </ligand>
</feature>
<dbReference type="EMBL" id="BAAAZP010000049">
    <property type="protein sequence ID" value="GAA3662294.1"/>
    <property type="molecule type" value="Genomic_DNA"/>
</dbReference>
<dbReference type="Pfam" id="PF00684">
    <property type="entry name" value="DnaJ_CXXCXGXG"/>
    <property type="match status" value="1"/>
</dbReference>
<feature type="binding site" evidence="9">
    <location>
        <position position="229"/>
    </location>
    <ligand>
        <name>Zn(2+)</name>
        <dbReference type="ChEBI" id="CHEBI:29105"/>
        <label>1</label>
    </ligand>
</feature>
<feature type="binding site" evidence="9">
    <location>
        <position position="173"/>
    </location>
    <ligand>
        <name>Zn(2+)</name>
        <dbReference type="ChEBI" id="CHEBI:29105"/>
        <label>1</label>
    </ligand>
</feature>
<evidence type="ECO:0000259" key="13">
    <source>
        <dbReference type="PROSITE" id="PS51188"/>
    </source>
</evidence>